<protein>
    <submittedName>
        <fullName evidence="1">Uncharacterized protein</fullName>
    </submittedName>
</protein>
<organism evidence="1 2">
    <name type="scientific">Coemansia pectinata</name>
    <dbReference type="NCBI Taxonomy" id="1052879"/>
    <lineage>
        <taxon>Eukaryota</taxon>
        <taxon>Fungi</taxon>
        <taxon>Fungi incertae sedis</taxon>
        <taxon>Zoopagomycota</taxon>
        <taxon>Kickxellomycotina</taxon>
        <taxon>Kickxellomycetes</taxon>
        <taxon>Kickxellales</taxon>
        <taxon>Kickxellaceae</taxon>
        <taxon>Coemansia</taxon>
    </lineage>
</organism>
<evidence type="ECO:0000313" key="1">
    <source>
        <dbReference type="EMBL" id="KAJ2756485.1"/>
    </source>
</evidence>
<reference evidence="1" key="1">
    <citation type="submission" date="2022-07" db="EMBL/GenBank/DDBJ databases">
        <title>Phylogenomic reconstructions and comparative analyses of Kickxellomycotina fungi.</title>
        <authorList>
            <person name="Reynolds N.K."/>
            <person name="Stajich J.E."/>
            <person name="Barry K."/>
            <person name="Grigoriev I.V."/>
            <person name="Crous P."/>
            <person name="Smith M.E."/>
        </authorList>
    </citation>
    <scope>NUCLEOTIDE SEQUENCE</scope>
    <source>
        <strain evidence="1">BCRC 34297</strain>
    </source>
</reference>
<gene>
    <name evidence="1" type="ORF">GGI19_000823</name>
</gene>
<accession>A0A9W8LDD2</accession>
<name>A0A9W8LDD2_9FUNG</name>
<proteinExistence type="predicted"/>
<sequence length="169" mass="19115">MAELIDFDESSRMPPVPNWVVQSSNPFHSVAPTEMTSPVQHIHVAKENRSKTNTKYFHTHCPSYCGTEDKMSSVEWTKEAMDLLTMLLKDQPEYVHYFALLKLTGDAATNVKPKGRTVAALIKNFQEHLIDKLRNLTAFKSSTRDTIKEDALDVLEQVGDMPIGPECHI</sequence>
<evidence type="ECO:0000313" key="2">
    <source>
        <dbReference type="Proteomes" id="UP001140011"/>
    </source>
</evidence>
<dbReference type="EMBL" id="JANBUH010000025">
    <property type="protein sequence ID" value="KAJ2756485.1"/>
    <property type="molecule type" value="Genomic_DNA"/>
</dbReference>
<dbReference type="Proteomes" id="UP001140011">
    <property type="component" value="Unassembled WGS sequence"/>
</dbReference>
<dbReference type="OrthoDB" id="5534973at2759"/>
<dbReference type="AlphaFoldDB" id="A0A9W8LDD2"/>
<comment type="caution">
    <text evidence="1">The sequence shown here is derived from an EMBL/GenBank/DDBJ whole genome shotgun (WGS) entry which is preliminary data.</text>
</comment>
<keyword evidence="2" id="KW-1185">Reference proteome</keyword>